<dbReference type="EMBL" id="JAKROA010000002">
    <property type="protein sequence ID" value="KAL5110663.1"/>
    <property type="molecule type" value="Genomic_DNA"/>
</dbReference>
<evidence type="ECO:0000313" key="1">
    <source>
        <dbReference type="EMBL" id="KAL5110663.1"/>
    </source>
</evidence>
<evidence type="ECO:0000313" key="2">
    <source>
        <dbReference type="Proteomes" id="UP001651158"/>
    </source>
</evidence>
<dbReference type="Proteomes" id="UP001651158">
    <property type="component" value="Unassembled WGS sequence"/>
</dbReference>
<gene>
    <name evidence="1" type="ORF">TcWFU_007460</name>
</gene>
<protein>
    <submittedName>
        <fullName evidence="1">Uncharacterized protein</fullName>
    </submittedName>
</protein>
<proteinExistence type="predicted"/>
<accession>A0ABR4QNL1</accession>
<organism evidence="1 2">
    <name type="scientific">Taenia crassiceps</name>
    <dbReference type="NCBI Taxonomy" id="6207"/>
    <lineage>
        <taxon>Eukaryota</taxon>
        <taxon>Metazoa</taxon>
        <taxon>Spiralia</taxon>
        <taxon>Lophotrochozoa</taxon>
        <taxon>Platyhelminthes</taxon>
        <taxon>Cestoda</taxon>
        <taxon>Eucestoda</taxon>
        <taxon>Cyclophyllidea</taxon>
        <taxon>Taeniidae</taxon>
        <taxon>Taenia</taxon>
    </lineage>
</organism>
<comment type="caution">
    <text evidence="1">The sequence shown here is derived from an EMBL/GenBank/DDBJ whole genome shotgun (WGS) entry which is preliminary data.</text>
</comment>
<name>A0ABR4QNL1_9CEST</name>
<sequence length="171" mass="19210">MPYNPVLLKKKKLFPTSRIAGGQPLLRYYRQGMSQGEMRVLRAAYYGLLFIDSKKLTSSQLPQHLLKDYHNRRDPQGLKVLFKSIAANFIYSIDKSVSSRAYVELSAMRGYTSSKPMGSAGCTHLPANGPHRIDAKPVSSQPLWRVVQVNEVTVQKSLHQPADGRVHFLGL</sequence>
<keyword evidence="2" id="KW-1185">Reference proteome</keyword>
<reference evidence="1 2" key="1">
    <citation type="journal article" date="2022" name="Front. Cell. Infect. Microbiol.">
        <title>The Genomes of Two Strains of Taenia crassiceps the Animal Model for the Study of Human Cysticercosis.</title>
        <authorList>
            <person name="Bobes R.J."/>
            <person name="Estrada K."/>
            <person name="Rios-Valencia D.G."/>
            <person name="Calderon-Gallegos A."/>
            <person name="de la Torre P."/>
            <person name="Carrero J.C."/>
            <person name="Sanchez-Flores A."/>
            <person name="Laclette J.P."/>
        </authorList>
    </citation>
    <scope>NUCLEOTIDE SEQUENCE [LARGE SCALE GENOMIC DNA]</scope>
    <source>
        <strain evidence="1">WFUcys</strain>
    </source>
</reference>